<evidence type="ECO:0000313" key="3">
    <source>
        <dbReference type="Proteomes" id="UP000290809"/>
    </source>
</evidence>
<protein>
    <submittedName>
        <fullName evidence="2">Serine/threonine-protein phosphatase 2B catalytic subunit</fullName>
    </submittedName>
</protein>
<keyword evidence="3" id="KW-1185">Reference proteome</keyword>
<dbReference type="AlphaFoldDB" id="A0A430QUF0"/>
<accession>A0A430QUF0</accession>
<organism evidence="2 3">
    <name type="scientific">Schistosoma bovis</name>
    <name type="common">Blood fluke</name>
    <dbReference type="NCBI Taxonomy" id="6184"/>
    <lineage>
        <taxon>Eukaryota</taxon>
        <taxon>Metazoa</taxon>
        <taxon>Spiralia</taxon>
        <taxon>Lophotrochozoa</taxon>
        <taxon>Platyhelminthes</taxon>
        <taxon>Trematoda</taxon>
        <taxon>Digenea</taxon>
        <taxon>Strigeidida</taxon>
        <taxon>Schistosomatoidea</taxon>
        <taxon>Schistosomatidae</taxon>
        <taxon>Schistosoma</taxon>
    </lineage>
</organism>
<sequence>LYYLVTEMLVNVLNICSDDELLSDTPEDEFGDHYLDSFKELLDAQITARKDVIRNKIRAIGKMARVFTVLRLVSLVVYVEESETILELKGLTPTGMLPLGALAGGREAIKGLTPTGMLPLGALAGGREAIKEAKAFDKVNERMPPHLDMNSKRCWPYSSTTSMNTNDEQEIKLSDSHIIISRDPIVDDDNDSLLTVSSQKSMPRPPSICEEHSSDDDNVGDDDTEVKNDRRKFRQQIDTVNDLKSTKLTNQLDTINTSNDPKQSTSFADSTKSNKNDLSNTAKTPSTTTIGGSSSSSSSTLQSRTIIRTITPNKSKNDNL</sequence>
<dbReference type="STRING" id="6184.A0A430QUF0"/>
<dbReference type="SUPFAM" id="SSF56300">
    <property type="entry name" value="Metallo-dependent phosphatases"/>
    <property type="match status" value="1"/>
</dbReference>
<evidence type="ECO:0000256" key="1">
    <source>
        <dbReference type="SAM" id="MobiDB-lite"/>
    </source>
</evidence>
<gene>
    <name evidence="2" type="ORF">DC041_0001904</name>
</gene>
<reference evidence="2 3" key="1">
    <citation type="journal article" date="2019" name="PLoS Pathog.">
        <title>Genome sequence of the bovine parasite Schistosoma bovis Tanzania.</title>
        <authorList>
            <person name="Oey H."/>
            <person name="Zakrzewski M."/>
            <person name="Gobert G."/>
            <person name="Gravermann K."/>
            <person name="Stoye J."/>
            <person name="Jones M."/>
            <person name="Mcmanus D."/>
            <person name="Krause L."/>
        </authorList>
    </citation>
    <scope>NUCLEOTIDE SEQUENCE [LARGE SCALE GENOMIC DNA]</scope>
    <source>
        <strain evidence="2 3">TAN1997</strain>
    </source>
</reference>
<dbReference type="GO" id="GO:0033192">
    <property type="term" value="F:calmodulin-dependent protein phosphatase activity"/>
    <property type="evidence" value="ECO:0007669"/>
    <property type="project" value="InterPro"/>
</dbReference>
<proteinExistence type="predicted"/>
<feature type="region of interest" description="Disordered" evidence="1">
    <location>
        <begin position="252"/>
        <end position="320"/>
    </location>
</feature>
<dbReference type="InterPro" id="IPR029052">
    <property type="entry name" value="Metallo-depent_PP-like"/>
</dbReference>
<feature type="compositionally biased region" description="Polar residues" evidence="1">
    <location>
        <begin position="252"/>
        <end position="285"/>
    </location>
</feature>
<evidence type="ECO:0000313" key="2">
    <source>
        <dbReference type="EMBL" id="RTG91308.1"/>
    </source>
</evidence>
<feature type="compositionally biased region" description="Polar residues" evidence="1">
    <location>
        <begin position="192"/>
        <end position="201"/>
    </location>
</feature>
<name>A0A430QUF0_SCHBO</name>
<dbReference type="Proteomes" id="UP000290809">
    <property type="component" value="Unassembled WGS sequence"/>
</dbReference>
<feature type="non-terminal residue" evidence="2">
    <location>
        <position position="1"/>
    </location>
</feature>
<comment type="caution">
    <text evidence="2">The sequence shown here is derived from an EMBL/GenBank/DDBJ whole genome shotgun (WGS) entry which is preliminary data.</text>
</comment>
<dbReference type="EMBL" id="QMKO01000286">
    <property type="protein sequence ID" value="RTG91308.1"/>
    <property type="molecule type" value="Genomic_DNA"/>
</dbReference>
<dbReference type="InterPro" id="IPR043360">
    <property type="entry name" value="PP2B"/>
</dbReference>
<feature type="compositionally biased region" description="Acidic residues" evidence="1">
    <location>
        <begin position="213"/>
        <end position="224"/>
    </location>
</feature>
<dbReference type="PANTHER" id="PTHR45673">
    <property type="entry name" value="SERINE/THREONINE-PROTEIN PHOSPHATASE 2B CATALYTIC SUBUNIT 1-RELATED"/>
    <property type="match status" value="1"/>
</dbReference>
<feature type="region of interest" description="Disordered" evidence="1">
    <location>
        <begin position="189"/>
        <end position="230"/>
    </location>
</feature>
<dbReference type="GO" id="GO:0097720">
    <property type="term" value="P:calcineurin-mediated signaling"/>
    <property type="evidence" value="ECO:0007669"/>
    <property type="project" value="InterPro"/>
</dbReference>
<dbReference type="Gene3D" id="3.60.21.10">
    <property type="match status" value="1"/>
</dbReference>
<feature type="compositionally biased region" description="Low complexity" evidence="1">
    <location>
        <begin position="286"/>
        <end position="311"/>
    </location>
</feature>